<reference evidence="2 3" key="1">
    <citation type="submission" date="2024-11" db="EMBL/GenBank/DDBJ databases">
        <title>Chromosome-level genome assembly of the freshwater bivalve Anodonta woodiana.</title>
        <authorList>
            <person name="Chen X."/>
        </authorList>
    </citation>
    <scope>NUCLEOTIDE SEQUENCE [LARGE SCALE GENOMIC DNA]</scope>
    <source>
        <strain evidence="2">MN2024</strain>
        <tissue evidence="2">Gills</tissue>
    </source>
</reference>
<sequence>MSHFKNARICLLHFSADGERTSTALPSINIPEFKRQEAVAALLQLTTSHMESNQRKVYEDTGNITKDPITEPQSTAYSDTSTEDTGNITKDPITEPQSTAYSHTSTEDTGNITKDPITEPQTTAYSDNSIKDTANRLNTAEDIISVTKPQTTAYSDNSIKDTANRLNDAKDIIPVT</sequence>
<dbReference type="AlphaFoldDB" id="A0ABD3WKY1"/>
<feature type="region of interest" description="Disordered" evidence="1">
    <location>
        <begin position="56"/>
        <end position="125"/>
    </location>
</feature>
<evidence type="ECO:0000313" key="3">
    <source>
        <dbReference type="Proteomes" id="UP001634394"/>
    </source>
</evidence>
<evidence type="ECO:0000256" key="1">
    <source>
        <dbReference type="SAM" id="MobiDB-lite"/>
    </source>
</evidence>
<proteinExistence type="predicted"/>
<comment type="caution">
    <text evidence="2">The sequence shown here is derived from an EMBL/GenBank/DDBJ whole genome shotgun (WGS) entry which is preliminary data.</text>
</comment>
<dbReference type="EMBL" id="JBJQND010000006">
    <property type="protein sequence ID" value="KAL3874604.1"/>
    <property type="molecule type" value="Genomic_DNA"/>
</dbReference>
<gene>
    <name evidence="2" type="ORF">ACJMK2_037592</name>
</gene>
<evidence type="ECO:0000313" key="2">
    <source>
        <dbReference type="EMBL" id="KAL3874604.1"/>
    </source>
</evidence>
<accession>A0ABD3WKY1</accession>
<feature type="compositionally biased region" description="Polar residues" evidence="1">
    <location>
        <begin position="95"/>
        <end position="112"/>
    </location>
</feature>
<feature type="compositionally biased region" description="Polar residues" evidence="1">
    <location>
        <begin position="71"/>
        <end position="88"/>
    </location>
</feature>
<protein>
    <submittedName>
        <fullName evidence="2">Uncharacterized protein</fullName>
    </submittedName>
</protein>
<name>A0ABD3WKY1_SINWO</name>
<organism evidence="2 3">
    <name type="scientific">Sinanodonta woodiana</name>
    <name type="common">Chinese pond mussel</name>
    <name type="synonym">Anodonta woodiana</name>
    <dbReference type="NCBI Taxonomy" id="1069815"/>
    <lineage>
        <taxon>Eukaryota</taxon>
        <taxon>Metazoa</taxon>
        <taxon>Spiralia</taxon>
        <taxon>Lophotrochozoa</taxon>
        <taxon>Mollusca</taxon>
        <taxon>Bivalvia</taxon>
        <taxon>Autobranchia</taxon>
        <taxon>Heteroconchia</taxon>
        <taxon>Palaeoheterodonta</taxon>
        <taxon>Unionida</taxon>
        <taxon>Unionoidea</taxon>
        <taxon>Unionidae</taxon>
        <taxon>Unioninae</taxon>
        <taxon>Sinanodonta</taxon>
    </lineage>
</organism>
<keyword evidence="3" id="KW-1185">Reference proteome</keyword>
<dbReference type="Proteomes" id="UP001634394">
    <property type="component" value="Unassembled WGS sequence"/>
</dbReference>